<comment type="similarity">
    <text evidence="1">Belongs to the PagL family.</text>
</comment>
<dbReference type="InterPro" id="IPR011250">
    <property type="entry name" value="OMP/PagP_B-barrel"/>
</dbReference>
<dbReference type="EMBL" id="FCNV02000001">
    <property type="protein sequence ID" value="SAL12990.1"/>
    <property type="molecule type" value="Genomic_DNA"/>
</dbReference>
<comment type="subcellular location">
    <subcellularLocation>
        <location evidence="1">Cell outer membrane</location>
        <topology evidence="1">Multi-pass membrane protein</topology>
    </subcellularLocation>
</comment>
<feature type="site" description="Critical for activity" evidence="2">
    <location>
        <position position="191"/>
    </location>
</feature>
<dbReference type="InterPro" id="IPR018550">
    <property type="entry name" value="Lipid-A_deacylase-rel"/>
</dbReference>
<evidence type="ECO:0000313" key="4">
    <source>
        <dbReference type="Proteomes" id="UP000198263"/>
    </source>
</evidence>
<keyword evidence="1" id="KW-0378">Hydrolase</keyword>
<evidence type="ECO:0000256" key="1">
    <source>
        <dbReference type="PIRNR" id="PIRNR029681"/>
    </source>
</evidence>
<name>A0A658QRB3_9BURK</name>
<dbReference type="PIRSF" id="PIRSF029681">
    <property type="entry name" value="PagL"/>
    <property type="match status" value="1"/>
</dbReference>
<dbReference type="AlphaFoldDB" id="A0A658QRB3"/>
<protein>
    <recommendedName>
        <fullName evidence="1">Lipid A deacylase</fullName>
        <ecNumber evidence="1">3.1.1.77</ecNumber>
    </recommendedName>
    <alternativeName>
        <fullName evidence="1">LPS 3-O-deacylase</fullName>
    </alternativeName>
    <alternativeName>
        <fullName evidence="1">Outer membrane enzyme</fullName>
    </alternativeName>
</protein>
<comment type="catalytic activity">
    <reaction evidence="1">
        <text>a 3-(acyloxy)acyl derivative of bacterial toxin + H2O = a 3-hydroxyacyl derivative of bacterial toxin + a fatty acid + H(+)</text>
        <dbReference type="Rhea" id="RHEA:12032"/>
        <dbReference type="ChEBI" id="CHEBI:15377"/>
        <dbReference type="ChEBI" id="CHEBI:15378"/>
        <dbReference type="ChEBI" id="CHEBI:28868"/>
        <dbReference type="ChEBI" id="CHEBI:136853"/>
        <dbReference type="ChEBI" id="CHEBI:140675"/>
        <dbReference type="EC" id="3.1.1.77"/>
    </reaction>
</comment>
<dbReference type="Gene3D" id="2.40.160.20">
    <property type="match status" value="1"/>
</dbReference>
<organism evidence="3 4">
    <name type="scientific">Caballeronia concitans</name>
    <dbReference type="NCBI Taxonomy" id="1777133"/>
    <lineage>
        <taxon>Bacteria</taxon>
        <taxon>Pseudomonadati</taxon>
        <taxon>Pseudomonadota</taxon>
        <taxon>Betaproteobacteria</taxon>
        <taxon>Burkholderiales</taxon>
        <taxon>Burkholderiaceae</taxon>
        <taxon>Caballeronia</taxon>
    </lineage>
</organism>
<gene>
    <name evidence="3" type="ORF">AWB72_00475</name>
</gene>
<comment type="subunit">
    <text evidence="1">Homodimer.</text>
</comment>
<comment type="caution">
    <text evidence="3">The sequence shown here is derived from an EMBL/GenBank/DDBJ whole genome shotgun (WGS) entry which is preliminary data.</text>
</comment>
<dbReference type="EC" id="3.1.1.77" evidence="1"/>
<dbReference type="Proteomes" id="UP000198263">
    <property type="component" value="Unassembled WGS sequence"/>
</dbReference>
<dbReference type="Pfam" id="PF09411">
    <property type="entry name" value="PagL"/>
    <property type="match status" value="1"/>
</dbReference>
<keyword evidence="1" id="KW-0998">Cell outer membrane</keyword>
<proteinExistence type="inferred from homology"/>
<reference evidence="3 4" key="1">
    <citation type="submission" date="2016-01" db="EMBL/GenBank/DDBJ databases">
        <authorList>
            <person name="Peeters C."/>
        </authorList>
    </citation>
    <scope>NUCLEOTIDE SEQUENCE [LARGE SCALE GENOMIC DNA]</scope>
    <source>
        <strain evidence="3">LMG 29315</strain>
    </source>
</reference>
<keyword evidence="4" id="KW-1185">Reference proteome</keyword>
<dbReference type="SUPFAM" id="SSF56925">
    <property type="entry name" value="OMPA-like"/>
    <property type="match status" value="1"/>
</dbReference>
<accession>A0A658QRB3</accession>
<dbReference type="GO" id="GO:0050528">
    <property type="term" value="F:acyloxyacyl hydrolase activity"/>
    <property type="evidence" value="ECO:0007669"/>
    <property type="project" value="UniProtKB-EC"/>
</dbReference>
<evidence type="ECO:0000313" key="3">
    <source>
        <dbReference type="EMBL" id="SAL12990.1"/>
    </source>
</evidence>
<dbReference type="GO" id="GO:0009279">
    <property type="term" value="C:cell outer membrane"/>
    <property type="evidence" value="ECO:0007669"/>
    <property type="project" value="UniProtKB-SubCell"/>
</dbReference>
<keyword evidence="1" id="KW-0472">Membrane</keyword>
<sequence>MWQSTYNLPIPLRGCGTQPSYGALMQKSKGGWRSLLSNGALALSLGVVSAAAHADRFGLQIAGGVADRDIKKADLGVVWDPNLTWWEIGGFHFTLLGEGHVSYWHSTEDHAVNPNIWEFGLTPVVRFVKSSGYIRPFIEAGVGVRLLSHTRITENFTVSTAFQFADMVGVGAIFGAKQNYQAGFRFQHLSNAGIKEPNPGINFSQLYLQYNF</sequence>
<evidence type="ECO:0000256" key="2">
    <source>
        <dbReference type="PIRSR" id="PIRSR029681-2"/>
    </source>
</evidence>
<comment type="function">
    <text evidence="1">Has lipid A 3-O-deacylase activity. Hydrolyzes the ester bond at the 3 position of lipid A, a bioactive component of lipopolysaccharide (LPS), thereby releasing the primary fatty acyl moiety.</text>
</comment>